<reference evidence="9 10" key="1">
    <citation type="submission" date="2020-08" db="EMBL/GenBank/DDBJ databases">
        <title>Genome public.</title>
        <authorList>
            <person name="Liu C."/>
            <person name="Sun Q."/>
        </authorList>
    </citation>
    <scope>NUCLEOTIDE SEQUENCE [LARGE SCALE GENOMIC DNA]</scope>
    <source>
        <strain evidence="9 10">BX10</strain>
    </source>
</reference>
<proteinExistence type="inferred from homology"/>
<accession>A0ABR7NPE6</accession>
<dbReference type="Proteomes" id="UP000647491">
    <property type="component" value="Unassembled WGS sequence"/>
</dbReference>
<dbReference type="InterPro" id="IPR001269">
    <property type="entry name" value="DUS_fam"/>
</dbReference>
<keyword evidence="6 7" id="KW-0560">Oxidoreductase</keyword>
<dbReference type="PANTHER" id="PTHR45846:SF1">
    <property type="entry name" value="TRNA-DIHYDROURIDINE(47) SYNTHASE [NAD(P)(+)]-LIKE"/>
    <property type="match status" value="1"/>
</dbReference>
<evidence type="ECO:0000259" key="8">
    <source>
        <dbReference type="Pfam" id="PF01207"/>
    </source>
</evidence>
<evidence type="ECO:0000256" key="5">
    <source>
        <dbReference type="ARBA" id="ARBA00022857"/>
    </source>
</evidence>
<dbReference type="Gene3D" id="3.20.20.70">
    <property type="entry name" value="Aldolase class I"/>
    <property type="match status" value="1"/>
</dbReference>
<keyword evidence="4 7" id="KW-0819">tRNA processing</keyword>
<dbReference type="PROSITE" id="PS01136">
    <property type="entry name" value="UPF0034"/>
    <property type="match status" value="1"/>
</dbReference>
<gene>
    <name evidence="9" type="ORF">H8708_01670</name>
</gene>
<evidence type="ECO:0000256" key="7">
    <source>
        <dbReference type="PIRNR" id="PIRNR006621"/>
    </source>
</evidence>
<keyword evidence="3 7" id="KW-0288">FMN</keyword>
<keyword evidence="5" id="KW-0521">NADP</keyword>
<protein>
    <recommendedName>
        <fullName evidence="7">tRNA-dihydrouridine synthase</fullName>
        <ecNumber evidence="7">1.3.1.-</ecNumber>
    </recommendedName>
</protein>
<evidence type="ECO:0000256" key="4">
    <source>
        <dbReference type="ARBA" id="ARBA00022694"/>
    </source>
</evidence>
<keyword evidence="2 7" id="KW-0285">Flavoprotein</keyword>
<name>A0ABR7NPE6_9FIRM</name>
<dbReference type="InterPro" id="IPR035587">
    <property type="entry name" value="DUS-like_FMN-bd"/>
</dbReference>
<comment type="caution">
    <text evidence="9">The sequence shown here is derived from an EMBL/GenBank/DDBJ whole genome shotgun (WGS) entry which is preliminary data.</text>
</comment>
<dbReference type="PANTHER" id="PTHR45846">
    <property type="entry name" value="TRNA-DIHYDROURIDINE(47) SYNTHASE [NAD(P)(+)]-LIKE"/>
    <property type="match status" value="1"/>
</dbReference>
<sequence>MEFYFAPMEGITSYTYRNLHHRFFGGVEKYYTPFLSPSAENGLSTRELKDVLPENNGEIRPVPQLLVNHPEGFLKGARLLRDLGYREINLNLGCPSGTVTAKKKGSGLLMYPEELDALLDRIFSDPMVTGGEILVSVKTRIGKNSPEEWSQLMEIYNQYPIYELTIHPRIQKDFYKNHPDLEVFSSALEASKNPVVYNGDIFTAADYRRFREQFPAVERIMLGRGLIMDPELGEKLLKIEAEETGMDRVCKETEDGPDLVRLRQFHDALFEAYGELMSGDRNVLFRMKELWAHMIVQFPDSPKLEKRIKKSTHLSEYTEAVNELFKEAGHGL</sequence>
<feature type="domain" description="DUS-like FMN-binding" evidence="8">
    <location>
        <begin position="5"/>
        <end position="261"/>
    </location>
</feature>
<organism evidence="9 10">
    <name type="scientific">Enterocloster hominis</name>
    <name type="common">ex Liu et al. 2021</name>
    <dbReference type="NCBI Taxonomy" id="2763663"/>
    <lineage>
        <taxon>Bacteria</taxon>
        <taxon>Bacillati</taxon>
        <taxon>Bacillota</taxon>
        <taxon>Clostridia</taxon>
        <taxon>Lachnospirales</taxon>
        <taxon>Lachnospiraceae</taxon>
        <taxon>Enterocloster</taxon>
    </lineage>
</organism>
<dbReference type="Pfam" id="PF01207">
    <property type="entry name" value="Dus"/>
    <property type="match status" value="1"/>
</dbReference>
<evidence type="ECO:0000256" key="6">
    <source>
        <dbReference type="ARBA" id="ARBA00023002"/>
    </source>
</evidence>
<dbReference type="CDD" id="cd02801">
    <property type="entry name" value="DUS_like_FMN"/>
    <property type="match status" value="1"/>
</dbReference>
<comment type="similarity">
    <text evidence="7">Belongs to the dus family.</text>
</comment>
<keyword evidence="10" id="KW-1185">Reference proteome</keyword>
<dbReference type="PIRSF" id="PIRSF006621">
    <property type="entry name" value="Dus"/>
    <property type="match status" value="1"/>
</dbReference>
<dbReference type="EC" id="1.3.1.-" evidence="7"/>
<dbReference type="RefSeq" id="WP_262426752.1">
    <property type="nucleotide sequence ID" value="NZ_JACRTJ010000005.1"/>
</dbReference>
<comment type="function">
    <text evidence="7">Catalyzes the synthesis of 5,6-dihydrouridine (D), a modified base found in the D-loop of most tRNAs, via the reduction of the C5-C6 double bond in target uridines.</text>
</comment>
<evidence type="ECO:0000256" key="2">
    <source>
        <dbReference type="ARBA" id="ARBA00022630"/>
    </source>
</evidence>
<dbReference type="InterPro" id="IPR013785">
    <property type="entry name" value="Aldolase_TIM"/>
</dbReference>
<evidence type="ECO:0000313" key="9">
    <source>
        <dbReference type="EMBL" id="MBC8597944.1"/>
    </source>
</evidence>
<evidence type="ECO:0000256" key="3">
    <source>
        <dbReference type="ARBA" id="ARBA00022643"/>
    </source>
</evidence>
<dbReference type="SUPFAM" id="SSF51395">
    <property type="entry name" value="FMN-linked oxidoreductases"/>
    <property type="match status" value="1"/>
</dbReference>
<dbReference type="EMBL" id="JACRTJ010000005">
    <property type="protein sequence ID" value="MBC8597944.1"/>
    <property type="molecule type" value="Genomic_DNA"/>
</dbReference>
<comment type="cofactor">
    <cofactor evidence="1 7">
        <name>FMN</name>
        <dbReference type="ChEBI" id="CHEBI:58210"/>
    </cofactor>
</comment>
<dbReference type="InterPro" id="IPR018517">
    <property type="entry name" value="tRNA_hU_synthase_CS"/>
</dbReference>
<evidence type="ECO:0000313" key="10">
    <source>
        <dbReference type="Proteomes" id="UP000647491"/>
    </source>
</evidence>
<evidence type="ECO:0000256" key="1">
    <source>
        <dbReference type="ARBA" id="ARBA00001917"/>
    </source>
</evidence>